<feature type="region of interest" description="Disordered" evidence="1">
    <location>
        <begin position="686"/>
        <end position="743"/>
    </location>
</feature>
<proteinExistence type="predicted"/>
<feature type="compositionally biased region" description="Polar residues" evidence="1">
    <location>
        <begin position="758"/>
        <end position="773"/>
    </location>
</feature>
<sequence length="922" mass="99039">MTASNQASYPRSFLPSSSSKAMIRSFERPSTAPTRFSRPSTGSSGKSSNYHRGDRRIAQATSPNWDLTAHVNTTLAALDSRRHEELQERAPLYDMSKLTRPRPNAHKAQTASQDRGRPLAPVSSWNNLRFRRKASQESLTDGVNETAADATVTGSTAPSSLRRFPSLGFLRRKRSTSSSDLAHSGDSAHGHSNVELSTGSQNPQSALQPQEQSSRPSQQQQTSHTHSTSASYVFPSLPSTSTFELTITTGSAPINNSSSSFARPPKLNPVPRTSVSLYETSDRVKGLPTDPRPQRSRLTKRSIPIPANKTTVVARTPCTYDVTSRRPTRPRSSSLPLQPPPEKTDIDSTTNQSTSQIDADPHARSARLPDTQVEQAAKAQKVPDSHSTRPLNTSTSLTDLSSTPMAQRSFGKQSAPSPRAANRYAAVYRPSPSLTNGSAEETNAKPSLSLPMPTDISVIHSVPPLSSTLPSLVSAVPKAIAARSNRQRNDSQSSPRIHAMSPSLSSSPMASPRPPPRAPIPESPGASPEMQSQPLPIITGSFSAAPSPIVASPLQNSSSAAPWNRPRAQTNAKPSLMHPNGYRIERKGSVPALGHFTGSNILTSSPKSAKAKVEAFQDTGAEKAGRSPGLGNSSNIRTVYLNNPTIPISDKRRSTLPITPTASEFSTYGSEIDDVLWGYFEKSGLAPSSKQQDRELRRSRSSNTLNQPSSHSSNNSVSSSHETHLTTPPLHTAPRPRRISGGVGVNMRKSVHTVYATSPSAISPHTPQTPSTGSLQTPPLSSDTSPSSASHQQRRPPPLTIVHRSETNPPPSIKLSSKQTIILREPPITRSLRAQRPTHLISHSLPSPKANSSFKMVDTSTRDEYVFLGANLPKDAHSPAFSSSPYPSPGLTLPVTPMTPMTPWVRSGRHAGSDSPILPPSP</sequence>
<feature type="compositionally biased region" description="Polar residues" evidence="1">
    <location>
        <begin position="252"/>
        <end position="261"/>
    </location>
</feature>
<feature type="compositionally biased region" description="Polar residues" evidence="1">
    <location>
        <begin position="553"/>
        <end position="573"/>
    </location>
</feature>
<feature type="region of interest" description="Disordered" evidence="1">
    <location>
        <begin position="252"/>
        <end position="448"/>
    </location>
</feature>
<evidence type="ECO:0000256" key="1">
    <source>
        <dbReference type="SAM" id="MobiDB-lite"/>
    </source>
</evidence>
<feature type="compositionally biased region" description="Low complexity" evidence="1">
    <location>
        <begin position="393"/>
        <end position="403"/>
    </location>
</feature>
<accession>A0A0C3B8Y7</accession>
<reference evidence="3" key="2">
    <citation type="submission" date="2015-01" db="EMBL/GenBank/DDBJ databases">
        <title>Evolutionary Origins and Diversification of the Mycorrhizal Mutualists.</title>
        <authorList>
            <consortium name="DOE Joint Genome Institute"/>
            <consortium name="Mycorrhizal Genomics Consortium"/>
            <person name="Kohler A."/>
            <person name="Kuo A."/>
            <person name="Nagy L.G."/>
            <person name="Floudas D."/>
            <person name="Copeland A."/>
            <person name="Barry K.W."/>
            <person name="Cichocki N."/>
            <person name="Veneault-Fourrey C."/>
            <person name="LaButti K."/>
            <person name="Lindquist E.A."/>
            <person name="Lipzen A."/>
            <person name="Lundell T."/>
            <person name="Morin E."/>
            <person name="Murat C."/>
            <person name="Riley R."/>
            <person name="Ohm R."/>
            <person name="Sun H."/>
            <person name="Tunlid A."/>
            <person name="Henrissat B."/>
            <person name="Grigoriev I.V."/>
            <person name="Hibbett D.S."/>
            <person name="Martin F."/>
        </authorList>
    </citation>
    <scope>NUCLEOTIDE SEQUENCE [LARGE SCALE GENOMIC DNA]</scope>
    <source>
        <strain evidence="3">MAFF 305830</strain>
    </source>
</reference>
<feature type="region of interest" description="Disordered" evidence="1">
    <location>
        <begin position="758"/>
        <end position="814"/>
    </location>
</feature>
<dbReference type="EMBL" id="KN824296">
    <property type="protein sequence ID" value="KIM27921.1"/>
    <property type="molecule type" value="Genomic_DNA"/>
</dbReference>
<feature type="compositionally biased region" description="Low complexity" evidence="1">
    <location>
        <begin position="208"/>
        <end position="231"/>
    </location>
</feature>
<keyword evidence="3" id="KW-1185">Reference proteome</keyword>
<evidence type="ECO:0000313" key="2">
    <source>
        <dbReference type="EMBL" id="KIM27921.1"/>
    </source>
</evidence>
<feature type="compositionally biased region" description="Low complexity" evidence="1">
    <location>
        <begin position="37"/>
        <end position="48"/>
    </location>
</feature>
<feature type="region of interest" description="Disordered" evidence="1">
    <location>
        <begin position="175"/>
        <end position="235"/>
    </location>
</feature>
<name>A0A0C3B8Y7_SERVB</name>
<dbReference type="AlphaFoldDB" id="A0A0C3B8Y7"/>
<feature type="compositionally biased region" description="Polar residues" evidence="1">
    <location>
        <begin position="432"/>
        <end position="446"/>
    </location>
</feature>
<feature type="compositionally biased region" description="Low complexity" evidence="1">
    <location>
        <begin position="8"/>
        <end position="19"/>
    </location>
</feature>
<evidence type="ECO:0000313" key="3">
    <source>
        <dbReference type="Proteomes" id="UP000054097"/>
    </source>
</evidence>
<gene>
    <name evidence="2" type="ORF">M408DRAFT_329835</name>
</gene>
<dbReference type="HOGENOM" id="CLU_316456_0_0_1"/>
<protein>
    <submittedName>
        <fullName evidence="2">Uncharacterized protein</fullName>
    </submittedName>
</protein>
<feature type="region of interest" description="Disordered" evidence="1">
    <location>
        <begin position="80"/>
        <end position="162"/>
    </location>
</feature>
<organism evidence="2 3">
    <name type="scientific">Serendipita vermifera MAFF 305830</name>
    <dbReference type="NCBI Taxonomy" id="933852"/>
    <lineage>
        <taxon>Eukaryota</taxon>
        <taxon>Fungi</taxon>
        <taxon>Dikarya</taxon>
        <taxon>Basidiomycota</taxon>
        <taxon>Agaricomycotina</taxon>
        <taxon>Agaricomycetes</taxon>
        <taxon>Sebacinales</taxon>
        <taxon>Serendipitaceae</taxon>
        <taxon>Serendipita</taxon>
    </lineage>
</organism>
<reference evidence="2 3" key="1">
    <citation type="submission" date="2014-04" db="EMBL/GenBank/DDBJ databases">
        <authorList>
            <consortium name="DOE Joint Genome Institute"/>
            <person name="Kuo A."/>
            <person name="Zuccaro A."/>
            <person name="Kohler A."/>
            <person name="Nagy L.G."/>
            <person name="Floudas D."/>
            <person name="Copeland A."/>
            <person name="Barry K.W."/>
            <person name="Cichocki N."/>
            <person name="Veneault-Fourrey C."/>
            <person name="LaButti K."/>
            <person name="Lindquist E.A."/>
            <person name="Lipzen A."/>
            <person name="Lundell T."/>
            <person name="Morin E."/>
            <person name="Murat C."/>
            <person name="Sun H."/>
            <person name="Tunlid A."/>
            <person name="Henrissat B."/>
            <person name="Grigoriev I.V."/>
            <person name="Hibbett D.S."/>
            <person name="Martin F."/>
            <person name="Nordberg H.P."/>
            <person name="Cantor M.N."/>
            <person name="Hua S.X."/>
        </authorList>
    </citation>
    <scope>NUCLEOTIDE SEQUENCE [LARGE SCALE GENOMIC DNA]</scope>
    <source>
        <strain evidence="2 3">MAFF 305830</strain>
    </source>
</reference>
<feature type="region of interest" description="Disordered" evidence="1">
    <location>
        <begin position="1"/>
        <end position="66"/>
    </location>
</feature>
<feature type="compositionally biased region" description="Low complexity" evidence="1">
    <location>
        <begin position="709"/>
        <end position="733"/>
    </location>
</feature>
<feature type="compositionally biased region" description="Low complexity" evidence="1">
    <location>
        <begin position="774"/>
        <end position="791"/>
    </location>
</feature>
<dbReference type="Proteomes" id="UP000054097">
    <property type="component" value="Unassembled WGS sequence"/>
</dbReference>
<feature type="compositionally biased region" description="Pro residues" evidence="1">
    <location>
        <begin position="511"/>
        <end position="522"/>
    </location>
</feature>
<feature type="compositionally biased region" description="Polar residues" evidence="1">
    <location>
        <begin position="404"/>
        <end position="416"/>
    </location>
</feature>
<feature type="compositionally biased region" description="Polar residues" evidence="1">
    <location>
        <begin position="194"/>
        <end position="207"/>
    </location>
</feature>
<feature type="region of interest" description="Disordered" evidence="1">
    <location>
        <begin position="902"/>
        <end position="922"/>
    </location>
</feature>
<feature type="region of interest" description="Disordered" evidence="1">
    <location>
        <begin position="482"/>
        <end position="578"/>
    </location>
</feature>
<feature type="compositionally biased region" description="Polar residues" evidence="1">
    <location>
        <begin position="529"/>
        <end position="544"/>
    </location>
</feature>
<feature type="compositionally biased region" description="Polar residues" evidence="1">
    <location>
        <begin position="347"/>
        <end position="357"/>
    </location>
</feature>
<feature type="compositionally biased region" description="Low complexity" evidence="1">
    <location>
        <begin position="490"/>
        <end position="510"/>
    </location>
</feature>